<protein>
    <submittedName>
        <fullName evidence="1">Uncharacterized protein</fullName>
    </submittedName>
</protein>
<evidence type="ECO:0000313" key="1">
    <source>
        <dbReference type="EMBL" id="KAJ3519123.1"/>
    </source>
</evidence>
<gene>
    <name evidence="1" type="ORF">NM688_g9348</name>
</gene>
<reference evidence="1" key="1">
    <citation type="submission" date="2022-07" db="EMBL/GenBank/DDBJ databases">
        <title>Genome Sequence of Phlebia brevispora.</title>
        <authorList>
            <person name="Buettner E."/>
        </authorList>
    </citation>
    <scope>NUCLEOTIDE SEQUENCE</scope>
    <source>
        <strain evidence="1">MPL23</strain>
    </source>
</reference>
<dbReference type="Proteomes" id="UP001148662">
    <property type="component" value="Unassembled WGS sequence"/>
</dbReference>
<dbReference type="EMBL" id="JANHOG010002877">
    <property type="protein sequence ID" value="KAJ3519123.1"/>
    <property type="molecule type" value="Genomic_DNA"/>
</dbReference>
<comment type="caution">
    <text evidence="1">The sequence shown here is derived from an EMBL/GenBank/DDBJ whole genome shotgun (WGS) entry which is preliminary data.</text>
</comment>
<accession>A0ACC1RK65</accession>
<proteinExistence type="predicted"/>
<keyword evidence="2" id="KW-1185">Reference proteome</keyword>
<evidence type="ECO:0000313" key="2">
    <source>
        <dbReference type="Proteomes" id="UP001148662"/>
    </source>
</evidence>
<name>A0ACC1RK65_9APHY</name>
<sequence>MEKLKESETSLNAEAGDDQETLEKLLKSLGEDGPPEDQLQGLLENMMTQLMSKEVLYEPLKELNEKFPAYMKEKAATLKDEDRKRFEGQQVVVQQVVAIFEDPGYSPENVEQNVRVVTLMNEMQSYGSPPSEIMGPLPPGLELGQDGLPKLPDSCTIA</sequence>
<organism evidence="1 2">
    <name type="scientific">Phlebia brevispora</name>
    <dbReference type="NCBI Taxonomy" id="194682"/>
    <lineage>
        <taxon>Eukaryota</taxon>
        <taxon>Fungi</taxon>
        <taxon>Dikarya</taxon>
        <taxon>Basidiomycota</taxon>
        <taxon>Agaricomycotina</taxon>
        <taxon>Agaricomycetes</taxon>
        <taxon>Polyporales</taxon>
        <taxon>Meruliaceae</taxon>
        <taxon>Phlebia</taxon>
    </lineage>
</organism>